<dbReference type="Gene3D" id="2.130.10.10">
    <property type="entry name" value="YVTN repeat-like/Quinoprotein amine dehydrogenase"/>
    <property type="match status" value="1"/>
</dbReference>
<feature type="region of interest" description="Disordered" evidence="5">
    <location>
        <begin position="687"/>
        <end position="706"/>
    </location>
</feature>
<organism evidence="8 9">
    <name type="scientific">Anopheles merus</name>
    <name type="common">Mosquito</name>
    <dbReference type="NCBI Taxonomy" id="30066"/>
    <lineage>
        <taxon>Eukaryota</taxon>
        <taxon>Metazoa</taxon>
        <taxon>Ecdysozoa</taxon>
        <taxon>Arthropoda</taxon>
        <taxon>Hexapoda</taxon>
        <taxon>Insecta</taxon>
        <taxon>Pterygota</taxon>
        <taxon>Neoptera</taxon>
        <taxon>Endopterygota</taxon>
        <taxon>Diptera</taxon>
        <taxon>Nematocera</taxon>
        <taxon>Culicoidea</taxon>
        <taxon>Culicidae</taxon>
        <taxon>Anophelinae</taxon>
        <taxon>Anopheles</taxon>
    </lineage>
</organism>
<evidence type="ECO:0000259" key="7">
    <source>
        <dbReference type="Pfam" id="PF23727"/>
    </source>
</evidence>
<dbReference type="InterPro" id="IPR028994">
    <property type="entry name" value="Integrin_alpha_N"/>
</dbReference>
<dbReference type="Pfam" id="PF23727">
    <property type="entry name" value="Beta-prop_FAM234A_B"/>
    <property type="match status" value="1"/>
</dbReference>
<feature type="region of interest" description="Disordered" evidence="5">
    <location>
        <begin position="910"/>
        <end position="930"/>
    </location>
</feature>
<evidence type="ECO:0000256" key="4">
    <source>
        <dbReference type="ARBA" id="ARBA00023136"/>
    </source>
</evidence>
<sequence>MELIRKKMKPYQPSEQLVVRDSVSLSMDEDLSDDVEDEVFIRDGRTCRTYEDRGAKRPLMAPRRTRYGKATSGNGSGGVGCGGSAGGVRSSSPILKKYRRRKCWKCCEPFCYGLAAVTVLIGLIVLAALLLTAFPQPLQKIKIWFHKESAFSSAVIRDKFSSLMYTGADGSVSYANPSTLNGTLEMVPCTQITVQSVWTRVIARVNSESPLRKLDVNRDGVEDVIVGYGIDELVDEGIRGYIPQCTSRKTGITDLCGGGLLALNGLDGQTLWQRWTSFTIFSLKCNIDINADGGADCVAAGRGGLILALDGRNGRILWELKDYSDLESYAEISIDLYTINVVPDLNSDGIADILAVHVEETQRAHGGHIKLISGATGAILRSIPTPYREEMFVPMQVLTTGPATGADAFLVVTGGQNSPGGVYVLRRENLMKYPGESAFEPIVRLESSGFMVPAVLTDLNGDGVQDIVVSSFNSTVYAFDGANRTQLWSFTVADSESVSSIVPGHFDHDNVTDFMVKYNTGPGFPIYYYSQTTIVNGTNGKPFLDSTIKDSGGPNGLLGGVTISQTGGGDLFLHWQTQCRNRTADTTDEYQFIPESDVIQQSRADTCALRYNQSSVLKLYAITRHVEPPGAVIFSSDDLTIRLNETGAGTAEQSPPGYAAPMKHPKMKLRSRNDGQSSATLRKNSVEAASAGGQPANGPGDDVHMDKKLAPSTAAQRPADAVGVVVDRPGQAAAAAAAGHGGGRRKDIFREQQSQPMGQSIDALAEEEAKRQEKLALNNVYKKYIYNANDQEPGGELAGPLAEEGRGEERKPYIYLPYDQIEQEAEQVFNESNPTSSQIVKKVLLNDEIVDDLKNADPGSKGSKETLWDLEMEKEAKEAMNDVNAMNYEYSNSKARRQAGTVGSVVAKTVSSTVPPPTQPPLSTSTRSSVLPNENILPSIASSGVLLKSIPSAAGTATTSSPTLDYVFVMNVRESEQYPPLFLDSDLACIQEKMQAYRTYRNEDMVQLEKKFFAQCLKARLPDLAPQYPRYETQIIVTRVEIGCACSADLNPAREVCSQLHSYDQQRWTQYMGNEGNGRY</sequence>
<dbReference type="InterPro" id="IPR045232">
    <property type="entry name" value="FAM234"/>
</dbReference>
<evidence type="ECO:0000256" key="1">
    <source>
        <dbReference type="ARBA" id="ARBA00004167"/>
    </source>
</evidence>
<feature type="domain" description="FAM234A/B beta-propeller" evidence="7">
    <location>
        <begin position="213"/>
        <end position="380"/>
    </location>
</feature>
<dbReference type="GO" id="GO:0016020">
    <property type="term" value="C:membrane"/>
    <property type="evidence" value="ECO:0007669"/>
    <property type="project" value="UniProtKB-SubCell"/>
</dbReference>
<evidence type="ECO:0000256" key="3">
    <source>
        <dbReference type="ARBA" id="ARBA00022989"/>
    </source>
</evidence>
<keyword evidence="9" id="KW-1185">Reference proteome</keyword>
<dbReference type="InterPro" id="IPR055409">
    <property type="entry name" value="Beta-prop_FAM234A_B"/>
</dbReference>
<evidence type="ECO:0000256" key="6">
    <source>
        <dbReference type="SAM" id="Phobius"/>
    </source>
</evidence>
<feature type="transmembrane region" description="Helical" evidence="6">
    <location>
        <begin position="110"/>
        <end position="134"/>
    </location>
</feature>
<evidence type="ECO:0000313" key="9">
    <source>
        <dbReference type="Proteomes" id="UP000075903"/>
    </source>
</evidence>
<dbReference type="Proteomes" id="UP000075903">
    <property type="component" value="Unassembled WGS sequence"/>
</dbReference>
<evidence type="ECO:0000256" key="2">
    <source>
        <dbReference type="ARBA" id="ARBA00022692"/>
    </source>
</evidence>
<evidence type="ECO:0000256" key="5">
    <source>
        <dbReference type="SAM" id="MobiDB-lite"/>
    </source>
</evidence>
<dbReference type="InterPro" id="IPR015943">
    <property type="entry name" value="WD40/YVTN_repeat-like_dom_sf"/>
</dbReference>
<feature type="region of interest" description="Disordered" evidence="5">
    <location>
        <begin position="647"/>
        <end position="680"/>
    </location>
</feature>
<reference evidence="8" key="1">
    <citation type="submission" date="2020-05" db="UniProtKB">
        <authorList>
            <consortium name="EnsemblMetazoa"/>
        </authorList>
    </citation>
    <scope>IDENTIFICATION</scope>
    <source>
        <strain evidence="8">MAF</strain>
    </source>
</reference>
<dbReference type="VEuPathDB" id="VectorBase:AMEM001114"/>
<dbReference type="EnsemblMetazoa" id="AMEM001114-RA">
    <property type="protein sequence ID" value="AMEM001114-PA"/>
    <property type="gene ID" value="AMEM001114"/>
</dbReference>
<name>A0A182UNW5_ANOME</name>
<keyword evidence="4 6" id="KW-0472">Membrane</keyword>
<keyword evidence="3 6" id="KW-1133">Transmembrane helix</keyword>
<dbReference type="PANTHER" id="PTHR21419">
    <property type="match status" value="1"/>
</dbReference>
<dbReference type="SUPFAM" id="SSF69318">
    <property type="entry name" value="Integrin alpha N-terminal domain"/>
    <property type="match status" value="1"/>
</dbReference>
<dbReference type="PANTHER" id="PTHR21419:SF30">
    <property type="entry name" value="IG-LIKE DOMAIN-CONTAINING PROTEIN"/>
    <property type="match status" value="1"/>
</dbReference>
<comment type="subcellular location">
    <subcellularLocation>
        <location evidence="1">Membrane</location>
        <topology evidence="1">Single-pass membrane protein</topology>
    </subcellularLocation>
</comment>
<accession>A0A182UNW5</accession>
<proteinExistence type="predicted"/>
<protein>
    <recommendedName>
        <fullName evidence="7">FAM234A/B beta-propeller domain-containing protein</fullName>
    </recommendedName>
</protein>
<evidence type="ECO:0000313" key="8">
    <source>
        <dbReference type="EnsemblMetazoa" id="AMEM001114-PA"/>
    </source>
</evidence>
<dbReference type="VEuPathDB" id="VectorBase:AMEM21_002472"/>
<keyword evidence="2 6" id="KW-0812">Transmembrane</keyword>
<dbReference type="AlphaFoldDB" id="A0A182UNW5"/>